<dbReference type="Gene3D" id="1.10.357.10">
    <property type="entry name" value="Tetracycline Repressor, domain 2"/>
    <property type="match status" value="1"/>
</dbReference>
<dbReference type="PROSITE" id="PS50977">
    <property type="entry name" value="HTH_TETR_2"/>
    <property type="match status" value="1"/>
</dbReference>
<keyword evidence="2" id="KW-0805">Transcription regulation</keyword>
<comment type="caution">
    <text evidence="7">The sequence shown here is derived from an EMBL/GenBank/DDBJ whole genome shotgun (WGS) entry which is preliminary data.</text>
</comment>
<dbReference type="PANTHER" id="PTHR30055:SF228">
    <property type="entry name" value="TRANSCRIPTIONAL REGULATOR-RELATED"/>
    <property type="match status" value="1"/>
</dbReference>
<dbReference type="InterPro" id="IPR036271">
    <property type="entry name" value="Tet_transcr_reg_TetR-rel_C_sf"/>
</dbReference>
<dbReference type="InterPro" id="IPR001647">
    <property type="entry name" value="HTH_TetR"/>
</dbReference>
<evidence type="ECO:0000313" key="8">
    <source>
        <dbReference type="Proteomes" id="UP001448614"/>
    </source>
</evidence>
<name>A0ABV0GPJ1_PAENI</name>
<dbReference type="SUPFAM" id="SSF48498">
    <property type="entry name" value="Tetracyclin repressor-like, C-terminal domain"/>
    <property type="match status" value="1"/>
</dbReference>
<dbReference type="InterPro" id="IPR009057">
    <property type="entry name" value="Homeodomain-like_sf"/>
</dbReference>
<keyword evidence="3 5" id="KW-0238">DNA-binding</keyword>
<evidence type="ECO:0000256" key="3">
    <source>
        <dbReference type="ARBA" id="ARBA00023125"/>
    </source>
</evidence>
<dbReference type="Proteomes" id="UP001448614">
    <property type="component" value="Unassembled WGS sequence"/>
</dbReference>
<feature type="domain" description="HTH tetR-type" evidence="6">
    <location>
        <begin position="7"/>
        <end position="67"/>
    </location>
</feature>
<feature type="DNA-binding region" description="H-T-H motif" evidence="5">
    <location>
        <begin position="30"/>
        <end position="49"/>
    </location>
</feature>
<dbReference type="Pfam" id="PF00440">
    <property type="entry name" value="TetR_N"/>
    <property type="match status" value="1"/>
</dbReference>
<evidence type="ECO:0000256" key="5">
    <source>
        <dbReference type="PROSITE-ProRule" id="PRU00335"/>
    </source>
</evidence>
<keyword evidence="8" id="KW-1185">Reference proteome</keyword>
<dbReference type="EMBL" id="JBBMFV010000004">
    <property type="protein sequence ID" value="MEO3940364.1"/>
    <property type="molecule type" value="Genomic_DNA"/>
</dbReference>
<evidence type="ECO:0000313" key="7">
    <source>
        <dbReference type="EMBL" id="MEO3940364.1"/>
    </source>
</evidence>
<sequence>MTESKGALRKAALLDAAEEVLVSKGNANAAMRDFAAAAGVRIGHLQHYFPTRSDLLRAVLERALERSLRRLEETAGFELSSDATGTISREDSHRLLTALLQEHSAMAEVRMHLEIWALAASDEHAAGALRSFYAQYTGHVEGVVRRGRPELPESSPNGVAAAIVSLFEGAAVTRSEIAGLRTASGDEAIIRTAQWLIHGQETAQ</sequence>
<evidence type="ECO:0000256" key="1">
    <source>
        <dbReference type="ARBA" id="ARBA00022491"/>
    </source>
</evidence>
<keyword evidence="1" id="KW-0678">Repressor</keyword>
<dbReference type="InterPro" id="IPR050109">
    <property type="entry name" value="HTH-type_TetR-like_transc_reg"/>
</dbReference>
<organism evidence="7 8">
    <name type="scientific">Paenarthrobacter nicotinovorans</name>
    <name type="common">Arthrobacter nicotinovorans</name>
    <dbReference type="NCBI Taxonomy" id="29320"/>
    <lineage>
        <taxon>Bacteria</taxon>
        <taxon>Bacillati</taxon>
        <taxon>Actinomycetota</taxon>
        <taxon>Actinomycetes</taxon>
        <taxon>Micrococcales</taxon>
        <taxon>Micrococcaceae</taxon>
        <taxon>Paenarthrobacter</taxon>
    </lineage>
</organism>
<keyword evidence="4" id="KW-0804">Transcription</keyword>
<protein>
    <submittedName>
        <fullName evidence="7">TetR/AcrR family transcriptional regulator</fullName>
    </submittedName>
</protein>
<dbReference type="SUPFAM" id="SSF46689">
    <property type="entry name" value="Homeodomain-like"/>
    <property type="match status" value="1"/>
</dbReference>
<dbReference type="RefSeq" id="WP_347781947.1">
    <property type="nucleotide sequence ID" value="NZ_JBBMFV010000004.1"/>
</dbReference>
<dbReference type="PANTHER" id="PTHR30055">
    <property type="entry name" value="HTH-TYPE TRANSCRIPTIONAL REGULATOR RUTR"/>
    <property type="match status" value="1"/>
</dbReference>
<evidence type="ECO:0000259" key="6">
    <source>
        <dbReference type="PROSITE" id="PS50977"/>
    </source>
</evidence>
<dbReference type="InterPro" id="IPR039538">
    <property type="entry name" value="BetI_C"/>
</dbReference>
<proteinExistence type="predicted"/>
<accession>A0ABV0GPJ1</accession>
<gene>
    <name evidence="7" type="ORF">V3C41_04705</name>
</gene>
<reference evidence="7 8" key="1">
    <citation type="journal article" date="2024" name="Appl. Microbiol. Biotechnol.">
        <title>Biosynthetic gene clusters with biotechnological applications in novel Antarctic isolates from Actinomycetota.</title>
        <authorList>
            <person name="Bruna P."/>
            <person name="Nunez-Montero K."/>
            <person name="Contreras M.J."/>
            <person name="Leal K."/>
            <person name="Garcia M."/>
            <person name="Abanto M."/>
            <person name="Barrientos L."/>
        </authorList>
    </citation>
    <scope>NUCLEOTIDE SEQUENCE [LARGE SCALE GENOMIC DNA]</scope>
    <source>
        <strain evidence="7 8">Se16.17</strain>
    </source>
</reference>
<evidence type="ECO:0000256" key="4">
    <source>
        <dbReference type="ARBA" id="ARBA00023163"/>
    </source>
</evidence>
<dbReference type="Pfam" id="PF13977">
    <property type="entry name" value="TetR_C_6"/>
    <property type="match status" value="1"/>
</dbReference>
<evidence type="ECO:0000256" key="2">
    <source>
        <dbReference type="ARBA" id="ARBA00023015"/>
    </source>
</evidence>